<feature type="non-terminal residue" evidence="2">
    <location>
        <position position="270"/>
    </location>
</feature>
<reference evidence="2 3" key="1">
    <citation type="journal article" date="2018" name="Front. Plant Sci.">
        <title>Red Clover (Trifolium pratense) and Zigzag Clover (T. medium) - A Picture of Genomic Similarities and Differences.</title>
        <authorList>
            <person name="Dluhosova J."/>
            <person name="Istvanek J."/>
            <person name="Nedelnik J."/>
            <person name="Repkova J."/>
        </authorList>
    </citation>
    <scope>NUCLEOTIDE SEQUENCE [LARGE SCALE GENOMIC DNA]</scope>
    <source>
        <strain evidence="3">cv. 10/8</strain>
        <tissue evidence="2">Leaf</tissue>
    </source>
</reference>
<feature type="region of interest" description="Disordered" evidence="1">
    <location>
        <begin position="83"/>
        <end position="116"/>
    </location>
</feature>
<organism evidence="2 3">
    <name type="scientific">Trifolium medium</name>
    <dbReference type="NCBI Taxonomy" id="97028"/>
    <lineage>
        <taxon>Eukaryota</taxon>
        <taxon>Viridiplantae</taxon>
        <taxon>Streptophyta</taxon>
        <taxon>Embryophyta</taxon>
        <taxon>Tracheophyta</taxon>
        <taxon>Spermatophyta</taxon>
        <taxon>Magnoliopsida</taxon>
        <taxon>eudicotyledons</taxon>
        <taxon>Gunneridae</taxon>
        <taxon>Pentapetalae</taxon>
        <taxon>rosids</taxon>
        <taxon>fabids</taxon>
        <taxon>Fabales</taxon>
        <taxon>Fabaceae</taxon>
        <taxon>Papilionoideae</taxon>
        <taxon>50 kb inversion clade</taxon>
        <taxon>NPAAA clade</taxon>
        <taxon>Hologalegina</taxon>
        <taxon>IRL clade</taxon>
        <taxon>Trifolieae</taxon>
        <taxon>Trifolium</taxon>
    </lineage>
</organism>
<protein>
    <submittedName>
        <fullName evidence="2">Uncharacterized protein</fullName>
    </submittedName>
</protein>
<feature type="compositionally biased region" description="Basic and acidic residues" evidence="1">
    <location>
        <begin position="166"/>
        <end position="176"/>
    </location>
</feature>
<evidence type="ECO:0000313" key="2">
    <source>
        <dbReference type="EMBL" id="MCI09423.1"/>
    </source>
</evidence>
<keyword evidence="3" id="KW-1185">Reference proteome</keyword>
<sequence length="270" mass="30867">KEATAGLENYLPYVKPSFNGPNRKLNFHGPNQTYNNKGKAVMQAPSIHQRLGRKQTFVPSNRVPIGQWGHRRYAAFNKKVMHQGGSSQAPQNAVQHKGANEGNKYSYSNNYKGKNPMTRTQWRRYQHQKKLAKQNASTGGNAKGVELVEKAKRPVKERISSPVPPLEKENKEKREDEYMESDDDDLLGSEHDLDIICNVVSVLPREYDLWSFSDREEEFVEPPLAEFKPVCYYVMDNGCVKEQSATFEKPDEGMKNHLKPLFVRAKVNDV</sequence>
<dbReference type="EMBL" id="LXQA010072576">
    <property type="protein sequence ID" value="MCI09423.1"/>
    <property type="molecule type" value="Genomic_DNA"/>
</dbReference>
<feature type="non-terminal residue" evidence="2">
    <location>
        <position position="1"/>
    </location>
</feature>
<name>A0A392PBE2_9FABA</name>
<dbReference type="AlphaFoldDB" id="A0A392PBE2"/>
<proteinExistence type="predicted"/>
<evidence type="ECO:0000256" key="1">
    <source>
        <dbReference type="SAM" id="MobiDB-lite"/>
    </source>
</evidence>
<accession>A0A392PBE2</accession>
<feature type="compositionally biased region" description="Polar residues" evidence="1">
    <location>
        <begin position="84"/>
        <end position="94"/>
    </location>
</feature>
<evidence type="ECO:0000313" key="3">
    <source>
        <dbReference type="Proteomes" id="UP000265520"/>
    </source>
</evidence>
<comment type="caution">
    <text evidence="2">The sequence shown here is derived from an EMBL/GenBank/DDBJ whole genome shotgun (WGS) entry which is preliminary data.</text>
</comment>
<feature type="region of interest" description="Disordered" evidence="1">
    <location>
        <begin position="154"/>
        <end position="185"/>
    </location>
</feature>
<feature type="compositionally biased region" description="Polar residues" evidence="1">
    <location>
        <begin position="103"/>
        <end position="116"/>
    </location>
</feature>
<dbReference type="Proteomes" id="UP000265520">
    <property type="component" value="Unassembled WGS sequence"/>
</dbReference>